<dbReference type="Proteomes" id="UP000243723">
    <property type="component" value="Unassembled WGS sequence"/>
</dbReference>
<dbReference type="InterPro" id="IPR053065">
    <property type="entry name" value="Archenteron_Induction-Rel"/>
</dbReference>
<proteinExistence type="predicted"/>
<evidence type="ECO:0000256" key="3">
    <source>
        <dbReference type="SAM" id="SignalP"/>
    </source>
</evidence>
<gene>
    <name evidence="6" type="ORF">B9Z65_938</name>
</gene>
<reference evidence="6 7" key="1">
    <citation type="submission" date="2017-05" db="EMBL/GenBank/DDBJ databases">
        <title>Draft genome sequence of Elsinoe australis.</title>
        <authorList>
            <person name="Cheng Q."/>
        </authorList>
    </citation>
    <scope>NUCLEOTIDE SEQUENCE [LARGE SCALE GENOMIC DNA]</scope>
    <source>
        <strain evidence="6 7">NL1</strain>
    </source>
</reference>
<dbReference type="OrthoDB" id="5583277at2759"/>
<feature type="chain" id="PRO_5015162941" evidence="3">
    <location>
        <begin position="20"/>
        <end position="373"/>
    </location>
</feature>
<dbReference type="GO" id="GO:0005783">
    <property type="term" value="C:endoplasmic reticulum"/>
    <property type="evidence" value="ECO:0007669"/>
    <property type="project" value="TreeGrafter"/>
</dbReference>
<dbReference type="InterPro" id="IPR049205">
    <property type="entry name" value="Vps3844_N"/>
</dbReference>
<dbReference type="AlphaFoldDB" id="A0A2P8AJY4"/>
<feature type="region of interest" description="Disordered" evidence="1">
    <location>
        <begin position="201"/>
        <end position="242"/>
    </location>
</feature>
<keyword evidence="2" id="KW-0812">Transmembrane</keyword>
<keyword evidence="2" id="KW-0472">Membrane</keyword>
<keyword evidence="2" id="KW-1133">Transmembrane helix</keyword>
<feature type="domain" description="Vacuolar sorting protein Vps3844 C-terminal" evidence="4">
    <location>
        <begin position="255"/>
        <end position="363"/>
    </location>
</feature>
<feature type="compositionally biased region" description="Polar residues" evidence="1">
    <location>
        <begin position="201"/>
        <end position="212"/>
    </location>
</feature>
<evidence type="ECO:0000256" key="2">
    <source>
        <dbReference type="SAM" id="Phobius"/>
    </source>
</evidence>
<dbReference type="InterPro" id="IPR024382">
    <property type="entry name" value="Vps3844_C"/>
</dbReference>
<feature type="domain" description="Vacuolar sorting protein Vps3844 N-terminal" evidence="5">
    <location>
        <begin position="42"/>
        <end position="138"/>
    </location>
</feature>
<evidence type="ECO:0000256" key="1">
    <source>
        <dbReference type="SAM" id="MobiDB-lite"/>
    </source>
</evidence>
<keyword evidence="7" id="KW-1185">Reference proteome</keyword>
<name>A0A2P8AJY4_9PEZI</name>
<keyword evidence="3" id="KW-0732">Signal</keyword>
<dbReference type="PANTHER" id="PTHR36853">
    <property type="entry name" value="EXPRESSED PROTEIN"/>
    <property type="match status" value="1"/>
</dbReference>
<organism evidence="6 7">
    <name type="scientific">Elsinoe australis</name>
    <dbReference type="NCBI Taxonomy" id="40998"/>
    <lineage>
        <taxon>Eukaryota</taxon>
        <taxon>Fungi</taxon>
        <taxon>Dikarya</taxon>
        <taxon>Ascomycota</taxon>
        <taxon>Pezizomycotina</taxon>
        <taxon>Dothideomycetes</taxon>
        <taxon>Dothideomycetidae</taxon>
        <taxon>Myriangiales</taxon>
        <taxon>Elsinoaceae</taxon>
        <taxon>Elsinoe</taxon>
    </lineage>
</organism>
<sequence>MKWPSLSFWFSATVAVAQAASNNGELYVFEKDASIPSRQHHTISHDAARLILASRLGVDRYHDAGVVEDETLFAINDLGGSKKLFEDGQSTSRVTVLLSTSDREHFKDGDRSYTYKSEVQSLPSFDESEELFKAFAKQKQPAKEVRGSEQYPDMGVIHDDGTSIVHIISKSGNPDAMISWWRYKGYDVVLLISPSQTSSTSKYGHYTIPSSSHAKRQMREEPLEEDPVETESPNETITPYKSNDTSPVRGILPFCYSTKEKCESTTRNCTGHGSCTVAYTQKDNAGDAEGVPCYSCSCTPSVRQNNDGTKKTTVWSGPACQKKDVVAPFWLIAGLTVLMVFLVSWGVGTIWSMGEEELPSVIGSGVSGVPRKG</sequence>
<dbReference type="Pfam" id="PF21656">
    <property type="entry name" value="DUF6859"/>
    <property type="match status" value="1"/>
</dbReference>
<feature type="signal peptide" evidence="3">
    <location>
        <begin position="1"/>
        <end position="19"/>
    </location>
</feature>
<feature type="compositionally biased region" description="Polar residues" evidence="1">
    <location>
        <begin position="233"/>
        <end position="242"/>
    </location>
</feature>
<dbReference type="PANTHER" id="PTHR36853:SF1">
    <property type="entry name" value="DUF3844 DOMAIN-CONTAINING PROTEIN"/>
    <property type="match status" value="1"/>
</dbReference>
<comment type="caution">
    <text evidence="6">The sequence shown here is derived from an EMBL/GenBank/DDBJ whole genome shotgun (WGS) entry which is preliminary data.</text>
</comment>
<accession>A0A2P8AJY4</accession>
<evidence type="ECO:0000313" key="7">
    <source>
        <dbReference type="Proteomes" id="UP000243723"/>
    </source>
</evidence>
<evidence type="ECO:0000313" key="6">
    <source>
        <dbReference type="EMBL" id="PSK60788.1"/>
    </source>
</evidence>
<dbReference type="EMBL" id="NHZQ01000003">
    <property type="protein sequence ID" value="PSK60788.1"/>
    <property type="molecule type" value="Genomic_DNA"/>
</dbReference>
<evidence type="ECO:0000259" key="5">
    <source>
        <dbReference type="Pfam" id="PF21656"/>
    </source>
</evidence>
<dbReference type="STRING" id="40998.A0A2P8AJY4"/>
<evidence type="ECO:0000259" key="4">
    <source>
        <dbReference type="Pfam" id="PF12955"/>
    </source>
</evidence>
<protein>
    <submittedName>
        <fullName evidence="6">Uncharacterized protein</fullName>
    </submittedName>
</protein>
<dbReference type="Pfam" id="PF12955">
    <property type="entry name" value="Vps3844_C"/>
    <property type="match status" value="1"/>
</dbReference>
<feature type="transmembrane region" description="Helical" evidence="2">
    <location>
        <begin position="329"/>
        <end position="351"/>
    </location>
</feature>